<dbReference type="InterPro" id="IPR036388">
    <property type="entry name" value="WH-like_DNA-bd_sf"/>
</dbReference>
<keyword evidence="3" id="KW-0804">Transcription</keyword>
<dbReference type="InterPro" id="IPR018335">
    <property type="entry name" value="Tscrpt_reg_HTH_Crp-type_CS"/>
</dbReference>
<dbReference type="FunFam" id="1.10.10.10:FF:000028">
    <property type="entry name" value="Fumarate/nitrate reduction transcriptional regulator Fnr"/>
    <property type="match status" value="1"/>
</dbReference>
<dbReference type="PROSITE" id="PS51063">
    <property type="entry name" value="HTH_CRP_2"/>
    <property type="match status" value="1"/>
</dbReference>
<evidence type="ECO:0000259" key="4">
    <source>
        <dbReference type="PROSITE" id="PS50042"/>
    </source>
</evidence>
<organism evidence="7 8">
    <name type="scientific">Shewanella colwelliana</name>
    <name type="common">Alteromonas colwelliana</name>
    <dbReference type="NCBI Taxonomy" id="23"/>
    <lineage>
        <taxon>Bacteria</taxon>
        <taxon>Pseudomonadati</taxon>
        <taxon>Pseudomonadota</taxon>
        <taxon>Gammaproteobacteria</taxon>
        <taxon>Alteromonadales</taxon>
        <taxon>Shewanellaceae</taxon>
        <taxon>Shewanella</taxon>
    </lineage>
</organism>
<dbReference type="FunFam" id="2.60.120.10:FF:000004">
    <property type="entry name" value="Fumarate/nitrate reduction transcriptional regulator Fnr"/>
    <property type="match status" value="1"/>
</dbReference>
<dbReference type="GO" id="GO:0003700">
    <property type="term" value="F:DNA-binding transcription factor activity"/>
    <property type="evidence" value="ECO:0007669"/>
    <property type="project" value="InterPro"/>
</dbReference>
<keyword evidence="2" id="KW-0238">DNA-binding</keyword>
<evidence type="ECO:0000256" key="2">
    <source>
        <dbReference type="ARBA" id="ARBA00023125"/>
    </source>
</evidence>
<keyword evidence="1" id="KW-0805">Transcription regulation</keyword>
<feature type="domain" description="HTH crp-type" evidence="5">
    <location>
        <begin position="163"/>
        <end position="236"/>
    </location>
</feature>
<dbReference type="OrthoDB" id="7643467at2"/>
<dbReference type="GO" id="GO:0005829">
    <property type="term" value="C:cytosol"/>
    <property type="evidence" value="ECO:0007669"/>
    <property type="project" value="TreeGrafter"/>
</dbReference>
<reference evidence="7 8" key="1">
    <citation type="submission" date="2016-07" db="EMBL/GenBank/DDBJ databases">
        <title>Whole-genome of two Shewanella species isolated from a digestive organ of sea cucumber Apostichopus japonicus Selenka 1867.</title>
        <authorList>
            <person name="Hong H.-H."/>
            <person name="Choi H."/>
            <person name="Cheon S."/>
            <person name="Oh J.-S."/>
            <person name="Lee H.-G."/>
            <person name="Park C."/>
        </authorList>
    </citation>
    <scope>NUCLEOTIDE SEQUENCE [LARGE SCALE GENOMIC DNA]</scope>
    <source>
        <strain evidence="7 8">CSB03KR</strain>
    </source>
</reference>
<name>A0A1E5IP60_SHECO</name>
<evidence type="ECO:0000313" key="6">
    <source>
        <dbReference type="EMBL" id="GIU43173.1"/>
    </source>
</evidence>
<dbReference type="EMBL" id="BPEU01000021">
    <property type="protein sequence ID" value="GIU43173.1"/>
    <property type="molecule type" value="Genomic_DNA"/>
</dbReference>
<dbReference type="Gene3D" id="2.60.120.10">
    <property type="entry name" value="Jelly Rolls"/>
    <property type="match status" value="1"/>
</dbReference>
<dbReference type="InterPro" id="IPR014710">
    <property type="entry name" value="RmlC-like_jellyroll"/>
</dbReference>
<evidence type="ECO:0000259" key="5">
    <source>
        <dbReference type="PROSITE" id="PS51063"/>
    </source>
</evidence>
<dbReference type="PROSITE" id="PS00042">
    <property type="entry name" value="HTH_CRP_1"/>
    <property type="match status" value="1"/>
</dbReference>
<comment type="caution">
    <text evidence="7">The sequence shown here is derived from an EMBL/GenBank/DDBJ whole genome shotgun (WGS) entry which is preliminary data.</text>
</comment>
<evidence type="ECO:0000256" key="3">
    <source>
        <dbReference type="ARBA" id="ARBA00023163"/>
    </source>
</evidence>
<dbReference type="AlphaFoldDB" id="A0A1E5IP60"/>
<dbReference type="Proteomes" id="UP000095230">
    <property type="component" value="Unassembled WGS sequence"/>
</dbReference>
<dbReference type="Pfam" id="PF13545">
    <property type="entry name" value="HTH_Crp_2"/>
    <property type="match status" value="1"/>
</dbReference>
<evidence type="ECO:0000313" key="9">
    <source>
        <dbReference type="Proteomes" id="UP000773469"/>
    </source>
</evidence>
<dbReference type="InterPro" id="IPR036390">
    <property type="entry name" value="WH_DNA-bd_sf"/>
</dbReference>
<dbReference type="SMART" id="SM00100">
    <property type="entry name" value="cNMP"/>
    <property type="match status" value="1"/>
</dbReference>
<dbReference type="SUPFAM" id="SSF46785">
    <property type="entry name" value="Winged helix' DNA-binding domain"/>
    <property type="match status" value="1"/>
</dbReference>
<dbReference type="PANTHER" id="PTHR24567">
    <property type="entry name" value="CRP FAMILY TRANSCRIPTIONAL REGULATORY PROTEIN"/>
    <property type="match status" value="1"/>
</dbReference>
<feature type="domain" description="Cyclic nucleotide-binding" evidence="4">
    <location>
        <begin position="29"/>
        <end position="99"/>
    </location>
</feature>
<dbReference type="STRING" id="23.BEL05_04795"/>
<dbReference type="CDD" id="cd00038">
    <property type="entry name" value="CAP_ED"/>
    <property type="match status" value="1"/>
</dbReference>
<dbReference type="Pfam" id="PF00027">
    <property type="entry name" value="cNMP_binding"/>
    <property type="match status" value="1"/>
</dbReference>
<reference evidence="6 9" key="2">
    <citation type="submission" date="2021-05" db="EMBL/GenBank/DDBJ databases">
        <title>Molecular characterization for Shewanella algae harboring chromosomal blaOXA-55-like strains isolated from clinical and environment sample.</title>
        <authorList>
            <person name="Ohama Y."/>
            <person name="Aoki K."/>
            <person name="Harada S."/>
            <person name="Moriya K."/>
            <person name="Ishii Y."/>
            <person name="Tateda K."/>
        </authorList>
    </citation>
    <scope>NUCLEOTIDE SEQUENCE [LARGE SCALE GENOMIC DNA]</scope>
    <source>
        <strain evidence="6 9">MBTL60-118</strain>
    </source>
</reference>
<evidence type="ECO:0000256" key="1">
    <source>
        <dbReference type="ARBA" id="ARBA00023015"/>
    </source>
</evidence>
<protein>
    <submittedName>
        <fullName evidence="6">Electron transport regulator A</fullName>
    </submittedName>
    <submittedName>
        <fullName evidence="7">Transcriptional regulator</fullName>
    </submittedName>
</protein>
<dbReference type="EMBL" id="MCBT01000048">
    <property type="protein sequence ID" value="OEG72299.1"/>
    <property type="molecule type" value="Genomic_DNA"/>
</dbReference>
<accession>A0A1E5IP60</accession>
<sequence length="249" mass="27871">MTDNIKSRRSAVPGCAIHCHDCSMGTLCIPFTLNNNELDQLDEIIERKKPIQKGEQIFKSGDTLKSLYAIRSGTIKSYTITEQGDEQITGFHLAGDVIGFDGIHSQTHQSFAQALETSMVCEIPYDTLDDLSGTMPKLRQQIMRLMSNEIQSDQEMILLLSKKNAEERLAAFISNLANRFGNRGFSPKEFRLTMTRGDIGNYLGLTVETISRLLGRFQKSALIEVKGKYITIIDFESLNKLAGNNKIGR</sequence>
<dbReference type="NCBIfam" id="NF008365">
    <property type="entry name" value="PRK11161.1"/>
    <property type="match status" value="1"/>
</dbReference>
<dbReference type="Gene3D" id="1.10.10.10">
    <property type="entry name" value="Winged helix-like DNA-binding domain superfamily/Winged helix DNA-binding domain"/>
    <property type="match status" value="1"/>
</dbReference>
<keyword evidence="9" id="KW-1185">Reference proteome</keyword>
<dbReference type="Proteomes" id="UP000773469">
    <property type="component" value="Unassembled WGS sequence"/>
</dbReference>
<dbReference type="SUPFAM" id="SSF51206">
    <property type="entry name" value="cAMP-binding domain-like"/>
    <property type="match status" value="1"/>
</dbReference>
<dbReference type="PROSITE" id="PS50042">
    <property type="entry name" value="CNMP_BINDING_3"/>
    <property type="match status" value="1"/>
</dbReference>
<gene>
    <name evidence="6" type="primary">etrA</name>
    <name evidence="7" type="ORF">BEL05_04795</name>
    <name evidence="6" type="ORF">TUM3794_28190</name>
</gene>
<dbReference type="PRINTS" id="PR00034">
    <property type="entry name" value="HTHCRP"/>
</dbReference>
<dbReference type="RefSeq" id="WP_028765098.1">
    <property type="nucleotide sequence ID" value="NZ_BPEU01000021.1"/>
</dbReference>
<dbReference type="InterPro" id="IPR012318">
    <property type="entry name" value="HTH_CRP"/>
</dbReference>
<evidence type="ECO:0000313" key="7">
    <source>
        <dbReference type="EMBL" id="OEG72299.1"/>
    </source>
</evidence>
<evidence type="ECO:0000313" key="8">
    <source>
        <dbReference type="Proteomes" id="UP000095230"/>
    </source>
</evidence>
<proteinExistence type="predicted"/>
<dbReference type="PANTHER" id="PTHR24567:SF75">
    <property type="entry name" value="FUMARATE AND NITRATE REDUCTION REGULATORY PROTEIN"/>
    <property type="match status" value="1"/>
</dbReference>
<dbReference type="CDD" id="cd00092">
    <property type="entry name" value="HTH_CRP"/>
    <property type="match status" value="1"/>
</dbReference>
<dbReference type="InterPro" id="IPR000595">
    <property type="entry name" value="cNMP-bd_dom"/>
</dbReference>
<dbReference type="InterPro" id="IPR018490">
    <property type="entry name" value="cNMP-bd_dom_sf"/>
</dbReference>
<dbReference type="InterPro" id="IPR050397">
    <property type="entry name" value="Env_Response_Regulators"/>
</dbReference>
<dbReference type="SMART" id="SM00419">
    <property type="entry name" value="HTH_CRP"/>
    <property type="match status" value="1"/>
</dbReference>
<dbReference type="GO" id="GO:0003677">
    <property type="term" value="F:DNA binding"/>
    <property type="evidence" value="ECO:0007669"/>
    <property type="project" value="UniProtKB-KW"/>
</dbReference>